<organism evidence="1 2">
    <name type="scientific">Aureobasidium pullulans EXF-150</name>
    <dbReference type="NCBI Taxonomy" id="1043002"/>
    <lineage>
        <taxon>Eukaryota</taxon>
        <taxon>Fungi</taxon>
        <taxon>Dikarya</taxon>
        <taxon>Ascomycota</taxon>
        <taxon>Pezizomycotina</taxon>
        <taxon>Dothideomycetes</taxon>
        <taxon>Dothideomycetidae</taxon>
        <taxon>Dothideales</taxon>
        <taxon>Saccotheciaceae</taxon>
        <taxon>Aureobasidium</taxon>
    </lineage>
</organism>
<dbReference type="EMBL" id="KL585006">
    <property type="protein sequence ID" value="KEQ79389.1"/>
    <property type="molecule type" value="Genomic_DNA"/>
</dbReference>
<protein>
    <submittedName>
        <fullName evidence="1">Uncharacterized protein</fullName>
    </submittedName>
</protein>
<proteinExistence type="predicted"/>
<dbReference type="Proteomes" id="UP000030706">
    <property type="component" value="Unassembled WGS sequence"/>
</dbReference>
<dbReference type="RefSeq" id="XP_029755576.1">
    <property type="nucleotide sequence ID" value="XM_029898949.1"/>
</dbReference>
<evidence type="ECO:0000313" key="1">
    <source>
        <dbReference type="EMBL" id="KEQ79389.1"/>
    </source>
</evidence>
<accession>A0A074X6I0</accession>
<reference evidence="1 2" key="1">
    <citation type="journal article" date="2014" name="BMC Genomics">
        <title>Genome sequencing of four Aureobasidium pullulans varieties: biotechnological potential, stress tolerance, and description of new species.</title>
        <authorList>
            <person name="Gostin Ar C."/>
            <person name="Ohm R.A."/>
            <person name="Kogej T."/>
            <person name="Sonjak S."/>
            <person name="Turk M."/>
            <person name="Zajc J."/>
            <person name="Zalar P."/>
            <person name="Grube M."/>
            <person name="Sun H."/>
            <person name="Han J."/>
            <person name="Sharma A."/>
            <person name="Chiniquy J."/>
            <person name="Ngan C.Y."/>
            <person name="Lipzen A."/>
            <person name="Barry K."/>
            <person name="Grigoriev I.V."/>
            <person name="Gunde-Cimerman N."/>
        </authorList>
    </citation>
    <scope>NUCLEOTIDE SEQUENCE [LARGE SCALE GENOMIC DNA]</scope>
    <source>
        <strain evidence="1 2">EXF-150</strain>
    </source>
</reference>
<sequence>MRHLERPVSKASVVAMIRTLHCSKRCECRQERLKPLTKESHIHTVDVGEHTPYHNNRHDCPLISSLSRRCLGSGSCSSTSLAILSIQCMEYIAHLVRLLDELVEHTSSRKSRWPDLVSEEVRSAHGCKSSTFGTCMWNRKKAWEERSLEHV</sequence>
<dbReference type="HOGENOM" id="CLU_1731077_0_0_1"/>
<name>A0A074X6I0_AURPU</name>
<evidence type="ECO:0000313" key="2">
    <source>
        <dbReference type="Proteomes" id="UP000030706"/>
    </source>
</evidence>
<dbReference type="AlphaFoldDB" id="A0A074X6I0"/>
<gene>
    <name evidence="1" type="ORF">M438DRAFT_147379</name>
</gene>
<dbReference type="GeneID" id="40741255"/>
<keyword evidence="2" id="KW-1185">Reference proteome</keyword>